<accession>A0ABZ3CEF4</accession>
<feature type="region of interest" description="Disordered" evidence="1">
    <location>
        <begin position="202"/>
        <end position="259"/>
    </location>
</feature>
<evidence type="ECO:0000256" key="1">
    <source>
        <dbReference type="SAM" id="MobiDB-lite"/>
    </source>
</evidence>
<feature type="transmembrane region" description="Helical" evidence="2">
    <location>
        <begin position="354"/>
        <end position="375"/>
    </location>
</feature>
<dbReference type="Proteomes" id="UP001434337">
    <property type="component" value="Chromosome"/>
</dbReference>
<evidence type="ECO:0000256" key="2">
    <source>
        <dbReference type="SAM" id="Phobius"/>
    </source>
</evidence>
<protein>
    <submittedName>
        <fullName evidence="3">Uncharacterized protein</fullName>
    </submittedName>
</protein>
<dbReference type="EMBL" id="CP115965">
    <property type="protein sequence ID" value="WZW99965.1"/>
    <property type="molecule type" value="Genomic_DNA"/>
</dbReference>
<reference evidence="3 4" key="1">
    <citation type="journal article" date="2023" name="Environ Microbiome">
        <title>A coral-associated actinobacterium mitigates coral bleaching under heat stress.</title>
        <authorList>
            <person name="Li J."/>
            <person name="Zou Y."/>
            <person name="Li Q."/>
            <person name="Zhang J."/>
            <person name="Bourne D.G."/>
            <person name="Lyu Y."/>
            <person name="Liu C."/>
            <person name="Zhang S."/>
        </authorList>
    </citation>
    <scope>NUCLEOTIDE SEQUENCE [LARGE SCALE GENOMIC DNA]</scope>
    <source>
        <strain evidence="3 4">SCSIO 13291</strain>
    </source>
</reference>
<feature type="region of interest" description="Disordered" evidence="1">
    <location>
        <begin position="299"/>
        <end position="318"/>
    </location>
</feature>
<keyword evidence="2" id="KW-0472">Membrane</keyword>
<name>A0ABZ3CEF4_9ACTN</name>
<feature type="region of interest" description="Disordered" evidence="1">
    <location>
        <begin position="142"/>
        <end position="190"/>
    </location>
</feature>
<evidence type="ECO:0000313" key="3">
    <source>
        <dbReference type="EMBL" id="WZW99965.1"/>
    </source>
</evidence>
<sequence>MPDLADRISRGAVAALDLAPFDDRFARLSRQVLAGGASRFSRVVADDEPVQYVVPVGLPHERIDYGALVIQTTRAGVVWRDAGGVDHHRVADLGGQDAHFSGLTLGGEQWVRFDIGDDFTVLVPPVSSPELRRTVARLLDARPGTARTGTVPEPEREPAPVVVATPEPQEPVEPQEPAVEPEPESVWQPDEAPVDADATQAMPVAEPDGDGVPPEQAGSDADQTVALDPDAPDPDQTVALDTGAPDRDVPAPDVPDPDATVALQAAPVGAGATAAMPAPAPEAPRPEDDEVELYRAEDRQPGVSPLPAATRAPLGDDHAQAVAAPPAHDRLTPTRPVAAPASASPGMSLTLRGFFIGLAAALVGGGLALAIRLLAG</sequence>
<organism evidence="3 4">
    <name type="scientific">Propioniciclava soli</name>
    <dbReference type="NCBI Taxonomy" id="2775081"/>
    <lineage>
        <taxon>Bacteria</taxon>
        <taxon>Bacillati</taxon>
        <taxon>Actinomycetota</taxon>
        <taxon>Actinomycetes</taxon>
        <taxon>Propionibacteriales</taxon>
        <taxon>Propionibacteriaceae</taxon>
        <taxon>Propioniciclava</taxon>
    </lineage>
</organism>
<gene>
    <name evidence="3" type="ORF">PCC79_07210</name>
</gene>
<keyword evidence="4" id="KW-1185">Reference proteome</keyword>
<dbReference type="RefSeq" id="WP_342373411.1">
    <property type="nucleotide sequence ID" value="NZ_CP115965.1"/>
</dbReference>
<keyword evidence="2" id="KW-0812">Transmembrane</keyword>
<proteinExistence type="predicted"/>
<evidence type="ECO:0000313" key="4">
    <source>
        <dbReference type="Proteomes" id="UP001434337"/>
    </source>
</evidence>
<keyword evidence="2" id="KW-1133">Transmembrane helix</keyword>